<dbReference type="SUPFAM" id="SSF47459">
    <property type="entry name" value="HLH, helix-loop-helix DNA-binding domain"/>
    <property type="match status" value="1"/>
</dbReference>
<dbReference type="GO" id="GO:0046983">
    <property type="term" value="F:protein dimerization activity"/>
    <property type="evidence" value="ECO:0007669"/>
    <property type="project" value="InterPro"/>
</dbReference>
<reference evidence="2 3" key="1">
    <citation type="submission" date="2023-01" db="EMBL/GenBank/DDBJ databases">
        <title>Analysis of 21 Apiospora genomes using comparative genomics revels a genus with tremendous synthesis potential of carbohydrate active enzymes and secondary metabolites.</title>
        <authorList>
            <person name="Sorensen T."/>
        </authorList>
    </citation>
    <scope>NUCLEOTIDE SEQUENCE [LARGE SCALE GENOMIC DNA]</scope>
    <source>
        <strain evidence="2 3">CBS 117206</strain>
    </source>
</reference>
<dbReference type="InterPro" id="IPR036638">
    <property type="entry name" value="HLH_DNA-bd_sf"/>
</dbReference>
<sequence>MFDDSTMHPLLAHNSVADMHHLDGMTGYGTAGNLDSAGDSSYANSNLLHEEFSEPVSGYGILPEVNDSSMPRQQSDAPEQRKGGGSQRRHYAVEKRYRSTLNGKYAALARVLSSEATQRICRTDSADWAVKSHPPAVAGTLQRKTATLSSAIDTMEVLGRCCRREAAKLEQLQRSVQEMRHRMQQVLESNPPTRSESPPEERQQQREQGPRQLLSPSQRPHSQQQHLQTPQSLGQHGGMPRYNLASVANSASMLDLGQQQGG</sequence>
<organism evidence="2 3">
    <name type="scientific">Apiospora kogelbergensis</name>
    <dbReference type="NCBI Taxonomy" id="1337665"/>
    <lineage>
        <taxon>Eukaryota</taxon>
        <taxon>Fungi</taxon>
        <taxon>Dikarya</taxon>
        <taxon>Ascomycota</taxon>
        <taxon>Pezizomycotina</taxon>
        <taxon>Sordariomycetes</taxon>
        <taxon>Xylariomycetidae</taxon>
        <taxon>Amphisphaeriales</taxon>
        <taxon>Apiosporaceae</taxon>
        <taxon>Apiospora</taxon>
    </lineage>
</organism>
<gene>
    <name evidence="2" type="ORF">PG999_012312</name>
</gene>
<evidence type="ECO:0000313" key="3">
    <source>
        <dbReference type="Proteomes" id="UP001392437"/>
    </source>
</evidence>
<dbReference type="Proteomes" id="UP001392437">
    <property type="component" value="Unassembled WGS sequence"/>
</dbReference>
<protein>
    <recommendedName>
        <fullName evidence="4">BHLH domain-containing protein</fullName>
    </recommendedName>
</protein>
<feature type="compositionally biased region" description="Low complexity" evidence="1">
    <location>
        <begin position="210"/>
        <end position="228"/>
    </location>
</feature>
<dbReference type="AlphaFoldDB" id="A0AAW0QU49"/>
<keyword evidence="3" id="KW-1185">Reference proteome</keyword>
<proteinExistence type="predicted"/>
<feature type="compositionally biased region" description="Basic and acidic residues" evidence="1">
    <location>
        <begin position="197"/>
        <end position="209"/>
    </location>
</feature>
<evidence type="ECO:0000256" key="1">
    <source>
        <dbReference type="SAM" id="MobiDB-lite"/>
    </source>
</evidence>
<name>A0AAW0QU49_9PEZI</name>
<dbReference type="EMBL" id="JAQQWP010000009">
    <property type="protein sequence ID" value="KAK8101938.1"/>
    <property type="molecule type" value="Genomic_DNA"/>
</dbReference>
<feature type="region of interest" description="Disordered" evidence="1">
    <location>
        <begin position="58"/>
        <end position="91"/>
    </location>
</feature>
<evidence type="ECO:0000313" key="2">
    <source>
        <dbReference type="EMBL" id="KAK8101938.1"/>
    </source>
</evidence>
<accession>A0AAW0QU49</accession>
<dbReference type="Gene3D" id="4.10.280.10">
    <property type="entry name" value="Helix-loop-helix DNA-binding domain"/>
    <property type="match status" value="1"/>
</dbReference>
<feature type="compositionally biased region" description="Polar residues" evidence="1">
    <location>
        <begin position="66"/>
        <end position="77"/>
    </location>
</feature>
<evidence type="ECO:0008006" key="4">
    <source>
        <dbReference type="Google" id="ProtNLM"/>
    </source>
</evidence>
<comment type="caution">
    <text evidence="2">The sequence shown here is derived from an EMBL/GenBank/DDBJ whole genome shotgun (WGS) entry which is preliminary data.</text>
</comment>
<feature type="region of interest" description="Disordered" evidence="1">
    <location>
        <begin position="185"/>
        <end position="246"/>
    </location>
</feature>